<dbReference type="SUPFAM" id="SSF47819">
    <property type="entry name" value="HRDC-like"/>
    <property type="match status" value="1"/>
</dbReference>
<protein>
    <submittedName>
        <fullName evidence="3">NERD domain-containing protein</fullName>
    </submittedName>
</protein>
<reference evidence="3" key="2">
    <citation type="journal article" date="2021" name="PeerJ">
        <title>Extensive microbial diversity within the chicken gut microbiome revealed by metagenomics and culture.</title>
        <authorList>
            <person name="Gilroy R."/>
            <person name="Ravi A."/>
            <person name="Getino M."/>
            <person name="Pursley I."/>
            <person name="Horton D.L."/>
            <person name="Alikhan N.F."/>
            <person name="Baker D."/>
            <person name="Gharbi K."/>
            <person name="Hall N."/>
            <person name="Watson M."/>
            <person name="Adriaenssens E.M."/>
            <person name="Foster-Nyarko E."/>
            <person name="Jarju S."/>
            <person name="Secka A."/>
            <person name="Antonio M."/>
            <person name="Oren A."/>
            <person name="Chaudhuri R.R."/>
            <person name="La Ragione R."/>
            <person name="Hildebrand F."/>
            <person name="Pallen M.J."/>
        </authorList>
    </citation>
    <scope>NUCLEOTIDE SEQUENCE</scope>
    <source>
        <strain evidence="3">CHK160-1198</strain>
    </source>
</reference>
<dbReference type="GO" id="GO:0003676">
    <property type="term" value="F:nucleic acid binding"/>
    <property type="evidence" value="ECO:0007669"/>
    <property type="project" value="InterPro"/>
</dbReference>
<dbReference type="InterPro" id="IPR002121">
    <property type="entry name" value="HRDC_dom"/>
</dbReference>
<gene>
    <name evidence="3" type="ORF">IAB06_03280</name>
</gene>
<organism evidence="3 4">
    <name type="scientific">Candidatus Avacidaminococcus intestinavium</name>
    <dbReference type="NCBI Taxonomy" id="2840684"/>
    <lineage>
        <taxon>Bacteria</taxon>
        <taxon>Bacillati</taxon>
        <taxon>Bacillota</taxon>
        <taxon>Negativicutes</taxon>
        <taxon>Acidaminococcales</taxon>
        <taxon>Acidaminococcaceae</taxon>
        <taxon>Acidaminococcaceae incertae sedis</taxon>
        <taxon>Candidatus Avacidaminococcus</taxon>
    </lineage>
</organism>
<dbReference type="SMART" id="SM00341">
    <property type="entry name" value="HRDC"/>
    <property type="match status" value="1"/>
</dbReference>
<comment type="caution">
    <text evidence="3">The sequence shown here is derived from an EMBL/GenBank/DDBJ whole genome shotgun (WGS) entry which is preliminary data.</text>
</comment>
<dbReference type="InterPro" id="IPR011528">
    <property type="entry name" value="NERD"/>
</dbReference>
<evidence type="ECO:0000259" key="2">
    <source>
        <dbReference type="PROSITE" id="PS50967"/>
    </source>
</evidence>
<reference evidence="3" key="1">
    <citation type="submission" date="2020-10" db="EMBL/GenBank/DDBJ databases">
        <authorList>
            <person name="Gilroy R."/>
        </authorList>
    </citation>
    <scope>NUCLEOTIDE SEQUENCE</scope>
    <source>
        <strain evidence="3">CHK160-1198</strain>
    </source>
</reference>
<accession>A0A9D1MPT7</accession>
<dbReference type="EMBL" id="DVNI01000046">
    <property type="protein sequence ID" value="HIU64050.1"/>
    <property type="molecule type" value="Genomic_DNA"/>
</dbReference>
<dbReference type="InterPro" id="IPR010997">
    <property type="entry name" value="HRDC-like_sf"/>
</dbReference>
<name>A0A9D1MPT7_9FIRM</name>
<feature type="domain" description="HRDC" evidence="2">
    <location>
        <begin position="255"/>
        <end position="329"/>
    </location>
</feature>
<dbReference type="Gene3D" id="1.10.150.80">
    <property type="entry name" value="HRDC domain"/>
    <property type="match status" value="1"/>
</dbReference>
<dbReference type="Pfam" id="PF00570">
    <property type="entry name" value="HRDC"/>
    <property type="match status" value="1"/>
</dbReference>
<dbReference type="AlphaFoldDB" id="A0A9D1MPT7"/>
<dbReference type="InterPro" id="IPR044876">
    <property type="entry name" value="HRDC_dom_sf"/>
</dbReference>
<dbReference type="Pfam" id="PF08378">
    <property type="entry name" value="NERD"/>
    <property type="match status" value="1"/>
</dbReference>
<dbReference type="PROSITE" id="PS50965">
    <property type="entry name" value="NERD"/>
    <property type="match status" value="1"/>
</dbReference>
<feature type="domain" description="NERD" evidence="1">
    <location>
        <begin position="62"/>
        <end position="181"/>
    </location>
</feature>
<proteinExistence type="predicted"/>
<evidence type="ECO:0000313" key="3">
    <source>
        <dbReference type="EMBL" id="HIU64050.1"/>
    </source>
</evidence>
<sequence>MKVKKEGLFARVIKAIKDTEHLTTPVVIKEATDSAMQLEAYKRKLASEPSEALATKVKLLALGSRGEAQVLFELQNAFLPLHILHDVQVVHNTLKAQIDLVVVTRKFILLVEVKNYFGNIVVNAKDEFSRQVYQGNRVVFQEGFYSPLRQVERQAEVLKECLTAQGLIKRLPIRYVVVFANNKTILDTTAASEAVTKQVIRTDGLVNYIKQALNEKSPAYLLDNHMTEISLGIKALHTSTEKEVDLLEQKIVNEMPDDDALAQAIKKWRLATATAQGKKAFHIFSDKTLEDLLVKKPTTLQALSDVYGFGDTKVKLYGDDLIRIIRSDS</sequence>
<dbReference type="Proteomes" id="UP000824099">
    <property type="component" value="Unassembled WGS sequence"/>
</dbReference>
<evidence type="ECO:0000259" key="1">
    <source>
        <dbReference type="PROSITE" id="PS50965"/>
    </source>
</evidence>
<evidence type="ECO:0000313" key="4">
    <source>
        <dbReference type="Proteomes" id="UP000824099"/>
    </source>
</evidence>
<dbReference type="PROSITE" id="PS50967">
    <property type="entry name" value="HRDC"/>
    <property type="match status" value="1"/>
</dbReference>
<dbReference type="GO" id="GO:0000166">
    <property type="term" value="F:nucleotide binding"/>
    <property type="evidence" value="ECO:0007669"/>
    <property type="project" value="InterPro"/>
</dbReference>